<dbReference type="PANTHER" id="PTHR21319:SF53">
    <property type="entry name" value="RING FINGER AND CHY ZINC FINGER DOMAIN-CONTAINING PROTEIN 1"/>
    <property type="match status" value="1"/>
</dbReference>
<dbReference type="GO" id="GO:0008270">
    <property type="term" value="F:zinc ion binding"/>
    <property type="evidence" value="ECO:0007669"/>
    <property type="project" value="UniProtKB-KW"/>
</dbReference>
<keyword evidence="1" id="KW-0479">Metal-binding</keyword>
<dbReference type="AlphaFoldDB" id="A0A4Z1SQ89"/>
<evidence type="ECO:0000256" key="3">
    <source>
        <dbReference type="ARBA" id="ARBA00022833"/>
    </source>
</evidence>
<dbReference type="InterPro" id="IPR008913">
    <property type="entry name" value="Znf_CHY"/>
</dbReference>
<evidence type="ECO:0000259" key="6">
    <source>
        <dbReference type="PROSITE" id="PS50089"/>
    </source>
</evidence>
<dbReference type="SUPFAM" id="SSF161245">
    <property type="entry name" value="Zinc hairpin stack"/>
    <property type="match status" value="1"/>
</dbReference>
<evidence type="ECO:0000313" key="10">
    <source>
        <dbReference type="Proteomes" id="UP000315496"/>
    </source>
</evidence>
<dbReference type="PANTHER" id="PTHR21319">
    <property type="entry name" value="RING FINGER AND CHY ZINC FINGER DOMAIN-CONTAINING PROTEIN 1"/>
    <property type="match status" value="1"/>
</dbReference>
<comment type="caution">
    <text evidence="9">The sequence shown here is derived from an EMBL/GenBank/DDBJ whole genome shotgun (WGS) entry which is preliminary data.</text>
</comment>
<dbReference type="PROSITE" id="PS51266">
    <property type="entry name" value="ZF_CHY"/>
    <property type="match status" value="1"/>
</dbReference>
<dbReference type="Pfam" id="PF05495">
    <property type="entry name" value="zf-CHY"/>
    <property type="match status" value="1"/>
</dbReference>
<dbReference type="SUPFAM" id="SSF57850">
    <property type="entry name" value="RING/U-box"/>
    <property type="match status" value="1"/>
</dbReference>
<dbReference type="InterPro" id="IPR013083">
    <property type="entry name" value="Znf_RING/FYVE/PHD"/>
</dbReference>
<evidence type="ECO:0000313" key="9">
    <source>
        <dbReference type="EMBL" id="TNJ27976.1"/>
    </source>
</evidence>
<gene>
    <name evidence="9" type="ORF">GMRT_13511</name>
</gene>
<dbReference type="InterPro" id="IPR037274">
    <property type="entry name" value="Znf_CHY_sf"/>
</dbReference>
<keyword evidence="10" id="KW-1185">Reference proteome</keyword>
<dbReference type="SUPFAM" id="SSF161219">
    <property type="entry name" value="CHY zinc finger-like"/>
    <property type="match status" value="1"/>
</dbReference>
<evidence type="ECO:0000256" key="1">
    <source>
        <dbReference type="ARBA" id="ARBA00022723"/>
    </source>
</evidence>
<proteinExistence type="predicted"/>
<dbReference type="OrthoDB" id="411372at2759"/>
<evidence type="ECO:0000256" key="5">
    <source>
        <dbReference type="SAM" id="MobiDB-lite"/>
    </source>
</evidence>
<dbReference type="VEuPathDB" id="GiardiaDB:GMRT_13511"/>
<keyword evidence="3" id="KW-0862">Zinc</keyword>
<feature type="domain" description="CHY-type" evidence="7">
    <location>
        <begin position="78"/>
        <end position="146"/>
    </location>
</feature>
<dbReference type="PROSITE" id="PS50089">
    <property type="entry name" value="ZF_RING_2"/>
    <property type="match status" value="1"/>
</dbReference>
<sequence>METFVHLRITLGRKPDASIVRSYLLGHKTSVEMQEPIPIMLADEWSASITYSQIAELCEKRPFKDVASPDEYMYASWHEAQLPGCQHYQLNCRIICPKCDKAFPCRICHDDSFTCEPLDRNTIREVQCLTCNARGPIGTNCVHCGALLAVSFCHKCNYISNYSYEVRPTYHCKDCGFCRVGLEQNNRHCSKCNQCFKNEFFEGHTCDSDDFVCCVCQESLKTSIKGFVELPCKVRHYIHLSCWDALLHNGNIRCPLCRRYTIEGDTLKRCTASLNRVLCAYLLFYDMVTLEGEEKQHLVLKPEAFSRQEVMLQLCCQCLRKTHVPCLPCLTPCTDCHIYNTDRLDRVVLHPDQLEEYIEVWRRVMFKMDLSQEDIDEIKNIAERIAASGGILVNGAGVGADDGDEIEVGELDSESDSDNL</sequence>
<protein>
    <submittedName>
        <fullName evidence="9">Zinc finger protein</fullName>
    </submittedName>
</protein>
<dbReference type="GO" id="GO:0016567">
    <property type="term" value="P:protein ubiquitination"/>
    <property type="evidence" value="ECO:0007669"/>
    <property type="project" value="TreeGrafter"/>
</dbReference>
<reference evidence="9 10" key="1">
    <citation type="submission" date="2019-05" db="EMBL/GenBank/DDBJ databases">
        <title>The compact genome of Giardia muris reveals important steps in the evolution of intestinal protozoan parasites.</title>
        <authorList>
            <person name="Xu F."/>
            <person name="Jimenez-Gonzalez A."/>
            <person name="Einarsson E."/>
            <person name="Astvaldsson A."/>
            <person name="Peirasmaki D."/>
            <person name="Eckmann L."/>
            <person name="Andersson J.O."/>
            <person name="Svard S.G."/>
            <person name="Jerlstrom-Hultqvist J."/>
        </authorList>
    </citation>
    <scope>NUCLEOTIDE SEQUENCE [LARGE SCALE GENOMIC DNA]</scope>
    <source>
        <strain evidence="9 10">Roberts-Thomson</strain>
    </source>
</reference>
<dbReference type="GO" id="GO:0005634">
    <property type="term" value="C:nucleus"/>
    <property type="evidence" value="ECO:0007669"/>
    <property type="project" value="TreeGrafter"/>
</dbReference>
<evidence type="ECO:0000256" key="2">
    <source>
        <dbReference type="ARBA" id="ARBA00022771"/>
    </source>
</evidence>
<dbReference type="InterPro" id="IPR037275">
    <property type="entry name" value="Znf_CTCHY_sf"/>
</dbReference>
<dbReference type="Gene3D" id="3.30.40.10">
    <property type="entry name" value="Zinc/RING finger domain, C3HC4 (zinc finger)"/>
    <property type="match status" value="1"/>
</dbReference>
<dbReference type="PROSITE" id="PS51270">
    <property type="entry name" value="ZF_CTCHY"/>
    <property type="match status" value="1"/>
</dbReference>
<dbReference type="GO" id="GO:0006511">
    <property type="term" value="P:ubiquitin-dependent protein catabolic process"/>
    <property type="evidence" value="ECO:0007669"/>
    <property type="project" value="TreeGrafter"/>
</dbReference>
<feature type="compositionally biased region" description="Acidic residues" evidence="5">
    <location>
        <begin position="401"/>
        <end position="420"/>
    </location>
</feature>
<dbReference type="InterPro" id="IPR001841">
    <property type="entry name" value="Znf_RING"/>
</dbReference>
<dbReference type="InterPro" id="IPR017921">
    <property type="entry name" value="Znf_CTCHY"/>
</dbReference>
<keyword evidence="2 4" id="KW-0863">Zinc-finger</keyword>
<evidence type="ECO:0000259" key="7">
    <source>
        <dbReference type="PROSITE" id="PS51266"/>
    </source>
</evidence>
<evidence type="ECO:0000256" key="4">
    <source>
        <dbReference type="PROSITE-ProRule" id="PRU00601"/>
    </source>
</evidence>
<name>A0A4Z1SQ89_GIAMU</name>
<feature type="region of interest" description="Disordered" evidence="5">
    <location>
        <begin position="400"/>
        <end position="420"/>
    </location>
</feature>
<dbReference type="GO" id="GO:0061630">
    <property type="term" value="F:ubiquitin protein ligase activity"/>
    <property type="evidence" value="ECO:0007669"/>
    <property type="project" value="TreeGrafter"/>
</dbReference>
<accession>A0A4Z1SQ89</accession>
<evidence type="ECO:0000259" key="8">
    <source>
        <dbReference type="PROSITE" id="PS51270"/>
    </source>
</evidence>
<dbReference type="EMBL" id="VDLU01000003">
    <property type="protein sequence ID" value="TNJ27976.1"/>
    <property type="molecule type" value="Genomic_DNA"/>
</dbReference>
<dbReference type="Proteomes" id="UP000315496">
    <property type="component" value="Chromosome 3"/>
</dbReference>
<feature type="domain" description="RING-type" evidence="6">
    <location>
        <begin position="213"/>
        <end position="258"/>
    </location>
</feature>
<feature type="domain" description="CTCHY-type" evidence="8">
    <location>
        <begin position="148"/>
        <end position="214"/>
    </location>
</feature>
<organism evidence="9 10">
    <name type="scientific">Giardia muris</name>
    <dbReference type="NCBI Taxonomy" id="5742"/>
    <lineage>
        <taxon>Eukaryota</taxon>
        <taxon>Metamonada</taxon>
        <taxon>Diplomonadida</taxon>
        <taxon>Hexamitidae</taxon>
        <taxon>Giardiinae</taxon>
        <taxon>Giardia</taxon>
    </lineage>
</organism>